<reference evidence="1" key="1">
    <citation type="journal article" date="2014" name="Int. J. Syst. Evol. Microbiol.">
        <title>Complete genome sequence of Corynebacterium casei LMG S-19264T (=DSM 44701T), isolated from a smear-ripened cheese.</title>
        <authorList>
            <consortium name="US DOE Joint Genome Institute (JGI-PGF)"/>
            <person name="Walter F."/>
            <person name="Albersmeier A."/>
            <person name="Kalinowski J."/>
            <person name="Ruckert C."/>
        </authorList>
    </citation>
    <scope>NUCLEOTIDE SEQUENCE</scope>
    <source>
        <strain evidence="1">CGMCC 1.12987</strain>
    </source>
</reference>
<comment type="caution">
    <text evidence="1">The sequence shown here is derived from an EMBL/GenBank/DDBJ whole genome shotgun (WGS) entry which is preliminary data.</text>
</comment>
<evidence type="ECO:0000313" key="1">
    <source>
        <dbReference type="EMBL" id="GGF87926.1"/>
    </source>
</evidence>
<keyword evidence="2" id="KW-1185">Reference proteome</keyword>
<accession>A0A917FLQ1</accession>
<protein>
    <submittedName>
        <fullName evidence="1">Uncharacterized protein</fullName>
    </submittedName>
</protein>
<proteinExistence type="predicted"/>
<dbReference type="Proteomes" id="UP000644756">
    <property type="component" value="Unassembled WGS sequence"/>
</dbReference>
<dbReference type="RefSeq" id="WP_188528073.1">
    <property type="nucleotide sequence ID" value="NZ_BMGR01000001.1"/>
</dbReference>
<dbReference type="AlphaFoldDB" id="A0A917FLQ1"/>
<organism evidence="1 2">
    <name type="scientific">Paenibacillus abyssi</name>
    <dbReference type="NCBI Taxonomy" id="1340531"/>
    <lineage>
        <taxon>Bacteria</taxon>
        <taxon>Bacillati</taxon>
        <taxon>Bacillota</taxon>
        <taxon>Bacilli</taxon>
        <taxon>Bacillales</taxon>
        <taxon>Paenibacillaceae</taxon>
        <taxon>Paenibacillus</taxon>
    </lineage>
</organism>
<dbReference type="EMBL" id="BMGR01000001">
    <property type="protein sequence ID" value="GGF87926.1"/>
    <property type="molecule type" value="Genomic_DNA"/>
</dbReference>
<gene>
    <name evidence="1" type="ORF">GCM10010916_01560</name>
</gene>
<evidence type="ECO:0000313" key="2">
    <source>
        <dbReference type="Proteomes" id="UP000644756"/>
    </source>
</evidence>
<name>A0A917FLQ1_9BACL</name>
<sequence>MKVTIPNEVADAIEFARSWPETNASIITHVIDSEIYTDDRSNALRSIPFDTLLSALVNGYEREKTAEEAAHERIKRVYDIAIDTAKYFIDAVEIAEQLSFADGIKYALNELGVKISGVNAPGRDTGK</sequence>
<reference evidence="1" key="2">
    <citation type="submission" date="2020-09" db="EMBL/GenBank/DDBJ databases">
        <authorList>
            <person name="Sun Q."/>
            <person name="Zhou Y."/>
        </authorList>
    </citation>
    <scope>NUCLEOTIDE SEQUENCE</scope>
    <source>
        <strain evidence="1">CGMCC 1.12987</strain>
    </source>
</reference>